<feature type="transmembrane region" description="Helical" evidence="7">
    <location>
        <begin position="187"/>
        <end position="208"/>
    </location>
</feature>
<dbReference type="SUPFAM" id="SSF161098">
    <property type="entry name" value="MetI-like"/>
    <property type="match status" value="1"/>
</dbReference>
<keyword evidence="5 7" id="KW-1133">Transmembrane helix</keyword>
<dbReference type="CDD" id="cd06261">
    <property type="entry name" value="TM_PBP2"/>
    <property type="match status" value="1"/>
</dbReference>
<feature type="transmembrane region" description="Helical" evidence="7">
    <location>
        <begin position="104"/>
        <end position="123"/>
    </location>
</feature>
<dbReference type="InterPro" id="IPR051393">
    <property type="entry name" value="ABC_transporter_permease"/>
</dbReference>
<keyword evidence="10" id="KW-1185">Reference proteome</keyword>
<keyword evidence="3" id="KW-1003">Cell membrane</keyword>
<feature type="domain" description="ABC transmembrane type-1" evidence="8">
    <location>
        <begin position="66"/>
        <end position="269"/>
    </location>
</feature>
<organism evidence="9 10">
    <name type="scientific">Eubacterium multiforme</name>
    <dbReference type="NCBI Taxonomy" id="83339"/>
    <lineage>
        <taxon>Bacteria</taxon>
        <taxon>Bacillati</taxon>
        <taxon>Bacillota</taxon>
        <taxon>Clostridia</taxon>
        <taxon>Eubacteriales</taxon>
        <taxon>Eubacteriaceae</taxon>
        <taxon>Eubacterium</taxon>
    </lineage>
</organism>
<evidence type="ECO:0000256" key="7">
    <source>
        <dbReference type="RuleBase" id="RU363032"/>
    </source>
</evidence>
<comment type="caution">
    <text evidence="9">The sequence shown here is derived from an EMBL/GenBank/DDBJ whole genome shotgun (WGS) entry which is preliminary data.</text>
</comment>
<feature type="transmembrane region" description="Helical" evidence="7">
    <location>
        <begin position="72"/>
        <end position="92"/>
    </location>
</feature>
<comment type="subcellular location">
    <subcellularLocation>
        <location evidence="1 7">Cell membrane</location>
        <topology evidence="1 7">Multi-pass membrane protein</topology>
    </subcellularLocation>
</comment>
<dbReference type="InterPro" id="IPR000515">
    <property type="entry name" value="MetI-like"/>
</dbReference>
<keyword evidence="2 7" id="KW-0813">Transport</keyword>
<evidence type="ECO:0000256" key="5">
    <source>
        <dbReference type="ARBA" id="ARBA00022989"/>
    </source>
</evidence>
<proteinExistence type="inferred from homology"/>
<evidence type="ECO:0000256" key="4">
    <source>
        <dbReference type="ARBA" id="ARBA00022692"/>
    </source>
</evidence>
<comment type="similarity">
    <text evidence="7">Belongs to the binding-protein-dependent transport system permease family.</text>
</comment>
<dbReference type="PANTHER" id="PTHR30193">
    <property type="entry name" value="ABC TRANSPORTER PERMEASE PROTEIN"/>
    <property type="match status" value="1"/>
</dbReference>
<feature type="transmembrane region" description="Helical" evidence="7">
    <location>
        <begin position="249"/>
        <end position="268"/>
    </location>
</feature>
<protein>
    <submittedName>
        <fullName evidence="9">Raffinose/stachyose/melibiose transport system permease protein</fullName>
    </submittedName>
</protein>
<dbReference type="PROSITE" id="PS50928">
    <property type="entry name" value="ABC_TM1"/>
    <property type="match status" value="1"/>
</dbReference>
<evidence type="ECO:0000313" key="10">
    <source>
        <dbReference type="Proteomes" id="UP001228504"/>
    </source>
</evidence>
<gene>
    <name evidence="9" type="ORF">J2S18_002432</name>
</gene>
<evidence type="ECO:0000256" key="1">
    <source>
        <dbReference type="ARBA" id="ARBA00004651"/>
    </source>
</evidence>
<dbReference type="Proteomes" id="UP001228504">
    <property type="component" value="Unassembled WGS sequence"/>
</dbReference>
<dbReference type="PANTHER" id="PTHR30193:SF37">
    <property type="entry name" value="INNER MEMBRANE ABC TRANSPORTER PERMEASE PROTEIN YCJO"/>
    <property type="match status" value="1"/>
</dbReference>
<evidence type="ECO:0000256" key="3">
    <source>
        <dbReference type="ARBA" id="ARBA00022475"/>
    </source>
</evidence>
<keyword evidence="4 7" id="KW-0812">Transmembrane</keyword>
<name>A0ABT9UVY8_9FIRM</name>
<reference evidence="9 10" key="1">
    <citation type="submission" date="2023-07" db="EMBL/GenBank/DDBJ databases">
        <title>Genomic Encyclopedia of Type Strains, Phase IV (KMG-IV): sequencing the most valuable type-strain genomes for metagenomic binning, comparative biology and taxonomic classification.</title>
        <authorList>
            <person name="Goeker M."/>
        </authorList>
    </citation>
    <scope>NUCLEOTIDE SEQUENCE [LARGE SCALE GENOMIC DNA]</scope>
    <source>
        <strain evidence="9 10">DSM 20694</strain>
    </source>
</reference>
<feature type="transmembrane region" description="Helical" evidence="7">
    <location>
        <begin position="9"/>
        <end position="34"/>
    </location>
</feature>
<dbReference type="InterPro" id="IPR035906">
    <property type="entry name" value="MetI-like_sf"/>
</dbReference>
<evidence type="ECO:0000313" key="9">
    <source>
        <dbReference type="EMBL" id="MDQ0150484.1"/>
    </source>
</evidence>
<dbReference type="Gene3D" id="1.10.3720.10">
    <property type="entry name" value="MetI-like"/>
    <property type="match status" value="1"/>
</dbReference>
<dbReference type="EMBL" id="JAUSUF010000010">
    <property type="protein sequence ID" value="MDQ0150484.1"/>
    <property type="molecule type" value="Genomic_DNA"/>
</dbReference>
<feature type="transmembrane region" description="Helical" evidence="7">
    <location>
        <begin position="143"/>
        <end position="166"/>
    </location>
</feature>
<dbReference type="Pfam" id="PF00528">
    <property type="entry name" value="BPD_transp_1"/>
    <property type="match status" value="1"/>
</dbReference>
<evidence type="ECO:0000259" key="8">
    <source>
        <dbReference type="PROSITE" id="PS50928"/>
    </source>
</evidence>
<sequence>MQKNIKKYFWFFVLPTLIAFSIAFLIPFIMGIYLSFTKFTTVANAQFVGFENYIKAFSNDGFVNSLFFTTKFTIVSVVTINVIAFTFAYMLTRKLKGTNIFRTVFFMPNLIGGIVLGYIWQLILNGILNQFGVTLTYKPEYGFWGLVILLNWQQIGYMMIIYIAGIQNIPSELIEAAQIDGASKMSILKNITIPLVMPAVTICLFLTVSNAFKLFDQNLALTDGAPGGQTAMVALDIYKTFYGRVGSEGIGQAKAVIFFVIVAVIMLFQLKITRKKEVEN</sequence>
<accession>A0ABT9UVY8</accession>
<evidence type="ECO:0000256" key="2">
    <source>
        <dbReference type="ARBA" id="ARBA00022448"/>
    </source>
</evidence>
<dbReference type="RefSeq" id="WP_307487173.1">
    <property type="nucleotide sequence ID" value="NZ_JAUSUF010000010.1"/>
</dbReference>
<keyword evidence="6 7" id="KW-0472">Membrane</keyword>
<evidence type="ECO:0000256" key="6">
    <source>
        <dbReference type="ARBA" id="ARBA00023136"/>
    </source>
</evidence>